<dbReference type="Proteomes" id="UP000682892">
    <property type="component" value="Chromosome 1"/>
</dbReference>
<organism evidence="1 2">
    <name type="scientific">Aedes aegypti</name>
    <name type="common">Yellowfever mosquito</name>
    <name type="synonym">Culex aegypti</name>
    <dbReference type="NCBI Taxonomy" id="7159"/>
    <lineage>
        <taxon>Eukaryota</taxon>
        <taxon>Metazoa</taxon>
        <taxon>Ecdysozoa</taxon>
        <taxon>Arthropoda</taxon>
        <taxon>Hexapoda</taxon>
        <taxon>Insecta</taxon>
        <taxon>Pterygota</taxon>
        <taxon>Neoptera</taxon>
        <taxon>Endopterygota</taxon>
        <taxon>Diptera</taxon>
        <taxon>Nematocera</taxon>
        <taxon>Culicoidea</taxon>
        <taxon>Culicidae</taxon>
        <taxon>Culicinae</taxon>
        <taxon>Aedini</taxon>
        <taxon>Aedes</taxon>
        <taxon>Stegomyia</taxon>
    </lineage>
</organism>
<accession>Q0C7B0</accession>
<protein>
    <submittedName>
        <fullName evidence="1">AAEL000100-PA</fullName>
    </submittedName>
</protein>
<reference evidence="1" key="2">
    <citation type="journal article" date="2007" name="Science">
        <title>Genome sequence of Aedes aegypti, a major arbovirus vector.</title>
        <authorList>
            <person name="Nene V."/>
            <person name="Wortman J.R."/>
            <person name="Lawson D."/>
            <person name="Haas B."/>
            <person name="Kodira C."/>
            <person name="Tu Z.J."/>
            <person name="Loftus B."/>
            <person name="Xi Z."/>
            <person name="Megy K."/>
            <person name="Grabherr M."/>
            <person name="Ren Q."/>
            <person name="Zdobnov E.M."/>
            <person name="Lobo N.F."/>
            <person name="Campbell K.S."/>
            <person name="Brown S.E."/>
            <person name="Bonaldo M.F."/>
            <person name="Zhu J."/>
            <person name="Sinkins S.P."/>
            <person name="Hogenkamp D.G."/>
            <person name="Amedeo P."/>
            <person name="Arensburger P."/>
            <person name="Atkinson P.W."/>
            <person name="Bidwell S."/>
            <person name="Biedler J."/>
            <person name="Birney E."/>
            <person name="Bruggner R.V."/>
            <person name="Costas J."/>
            <person name="Coy M.R."/>
            <person name="Crabtree J."/>
            <person name="Crawford M."/>
            <person name="Debruyn B."/>
            <person name="Decaprio D."/>
            <person name="Eiglmeier K."/>
            <person name="Eisenstadt E."/>
            <person name="El-Dorry H."/>
            <person name="Gelbart W.M."/>
            <person name="Gomes S.L."/>
            <person name="Hammond M."/>
            <person name="Hannick L.I."/>
            <person name="Hogan J.R."/>
            <person name="Holmes M.H."/>
            <person name="Jaffe D."/>
            <person name="Johnston J.S."/>
            <person name="Kennedy R.C."/>
            <person name="Koo H."/>
            <person name="Kravitz S."/>
            <person name="Kriventseva E.V."/>
            <person name="Kulp D."/>
            <person name="Labutti K."/>
            <person name="Lee E."/>
            <person name="Li S."/>
            <person name="Lovin D.D."/>
            <person name="Mao C."/>
            <person name="Mauceli E."/>
            <person name="Menck C.F."/>
            <person name="Miller J.R."/>
            <person name="Montgomery P."/>
            <person name="Mori A."/>
            <person name="Nascimento A.L."/>
            <person name="Naveira H.F."/>
            <person name="Nusbaum C."/>
            <person name="O'leary S."/>
            <person name="Orvis J."/>
            <person name="Pertea M."/>
            <person name="Quesneville H."/>
            <person name="Reidenbach K.R."/>
            <person name="Rogers Y.H."/>
            <person name="Roth C.W."/>
            <person name="Schneider J.R."/>
            <person name="Schatz M."/>
            <person name="Shumway M."/>
            <person name="Stanke M."/>
            <person name="Stinson E.O."/>
            <person name="Tubio J.M."/>
            <person name="Vanzee J.P."/>
            <person name="Verjovski-Almeida S."/>
            <person name="Werner D."/>
            <person name="White O."/>
            <person name="Wyder S."/>
            <person name="Zeng Q."/>
            <person name="Zhao Q."/>
            <person name="Zhao Y."/>
            <person name="Hill C.A."/>
            <person name="Raikhel A.S."/>
            <person name="Soares M.B."/>
            <person name="Knudson D.L."/>
            <person name="Lee N.H."/>
            <person name="Galagan J."/>
            <person name="Salzberg S.L."/>
            <person name="Paulsen I.T."/>
            <person name="Dimopoulos G."/>
            <person name="Collins F.H."/>
            <person name="Birren B."/>
            <person name="Fraser-Liggett C.M."/>
            <person name="Severson D.W."/>
        </authorList>
    </citation>
    <scope>NUCLEOTIDE SEQUENCE [LARGE SCALE GENOMIC DNA]</scope>
    <source>
        <strain evidence="1">Liverpool</strain>
    </source>
</reference>
<evidence type="ECO:0000313" key="2">
    <source>
        <dbReference type="Proteomes" id="UP000682892"/>
    </source>
</evidence>
<dbReference type="HOGENOM" id="CLU_3034158_0_0_1"/>
<gene>
    <name evidence="1" type="ORF">AaeL_AAEL000100</name>
</gene>
<reference evidence="1" key="1">
    <citation type="submission" date="2005-10" db="EMBL/GenBank/DDBJ databases">
        <authorList>
            <person name="Loftus B.J."/>
            <person name="Nene V.M."/>
            <person name="Hannick L.I."/>
            <person name="Bidwell S."/>
            <person name="Haas B."/>
            <person name="Amedeo P."/>
            <person name="Orvis J."/>
            <person name="Wortman J.R."/>
            <person name="White O.R."/>
            <person name="Salzberg S."/>
            <person name="Shumway M."/>
            <person name="Koo H."/>
            <person name="Zhao Y."/>
            <person name="Holmes M."/>
            <person name="Miller J."/>
            <person name="Schatz M."/>
            <person name="Pop M."/>
            <person name="Pai G."/>
            <person name="Utterback T."/>
            <person name="Rogers Y.-H."/>
            <person name="Kravitz S."/>
            <person name="Fraser C.M."/>
        </authorList>
    </citation>
    <scope>NUCLEOTIDE SEQUENCE</scope>
    <source>
        <strain evidence="1">Liverpool</strain>
    </source>
</reference>
<dbReference type="EMBL" id="CH477186">
    <property type="protein sequence ID" value="EAT48916.1"/>
    <property type="molecule type" value="Genomic_DNA"/>
</dbReference>
<sequence length="55" mass="6638">MKPTYQPNHNILNKAPHWIQLYHGSFNEEWLMKQHHNCYHIAGVISKQIVSRNKR</sequence>
<reference evidence="1" key="3">
    <citation type="submission" date="2012-09" db="EMBL/GenBank/DDBJ databases">
        <authorList>
            <consortium name="VectorBase"/>
        </authorList>
    </citation>
    <scope>NUCLEOTIDE SEQUENCE</scope>
    <source>
        <strain evidence="1">Liverpool</strain>
    </source>
</reference>
<dbReference type="AlphaFoldDB" id="Q0C7B0"/>
<proteinExistence type="predicted"/>
<evidence type="ECO:0000313" key="1">
    <source>
        <dbReference type="EMBL" id="EAT48916.1"/>
    </source>
</evidence>
<dbReference type="PaxDb" id="7159-AAEL000100-PA"/>
<name>Q0C7B0_AEDAE</name>